<feature type="transmembrane region" description="Helical" evidence="1">
    <location>
        <begin position="12"/>
        <end position="33"/>
    </location>
</feature>
<proteinExistence type="predicted"/>
<name>A0A1I7WVR6_HETBA</name>
<keyword evidence="1" id="KW-1133">Transmembrane helix</keyword>
<accession>A0A1I7WVR6</accession>
<evidence type="ECO:0000313" key="2">
    <source>
        <dbReference type="Proteomes" id="UP000095283"/>
    </source>
</evidence>
<protein>
    <submittedName>
        <fullName evidence="3">Ovule protein</fullName>
    </submittedName>
</protein>
<evidence type="ECO:0000256" key="1">
    <source>
        <dbReference type="SAM" id="Phobius"/>
    </source>
</evidence>
<evidence type="ECO:0000313" key="3">
    <source>
        <dbReference type="WBParaSite" id="Hba_09258"/>
    </source>
</evidence>
<keyword evidence="2" id="KW-1185">Reference proteome</keyword>
<dbReference type="Proteomes" id="UP000095283">
    <property type="component" value="Unplaced"/>
</dbReference>
<dbReference type="WBParaSite" id="Hba_09258">
    <property type="protein sequence ID" value="Hba_09258"/>
    <property type="gene ID" value="Hba_09258"/>
</dbReference>
<organism evidence="2 3">
    <name type="scientific">Heterorhabditis bacteriophora</name>
    <name type="common">Entomopathogenic nematode worm</name>
    <dbReference type="NCBI Taxonomy" id="37862"/>
    <lineage>
        <taxon>Eukaryota</taxon>
        <taxon>Metazoa</taxon>
        <taxon>Ecdysozoa</taxon>
        <taxon>Nematoda</taxon>
        <taxon>Chromadorea</taxon>
        <taxon>Rhabditida</taxon>
        <taxon>Rhabditina</taxon>
        <taxon>Rhabditomorpha</taxon>
        <taxon>Strongyloidea</taxon>
        <taxon>Heterorhabditidae</taxon>
        <taxon>Heterorhabditis</taxon>
    </lineage>
</organism>
<keyword evidence="1" id="KW-0812">Transmembrane</keyword>
<keyword evidence="1" id="KW-0472">Membrane</keyword>
<dbReference type="AlphaFoldDB" id="A0A1I7WVR6"/>
<sequence>MELRNSGNMCELTMIGLHEGLTALFLTFPVFIVSSSPTIRYTLCLFEDVITSLSKLRIESV</sequence>
<reference evidence="3" key="1">
    <citation type="submission" date="2016-11" db="UniProtKB">
        <authorList>
            <consortium name="WormBaseParasite"/>
        </authorList>
    </citation>
    <scope>IDENTIFICATION</scope>
</reference>